<name>A0ABP0H8Q7_9DINO</name>
<dbReference type="EMBL" id="CAXAMM010000226">
    <property type="protein sequence ID" value="CAK8986596.1"/>
    <property type="molecule type" value="Genomic_DNA"/>
</dbReference>
<dbReference type="Proteomes" id="UP001642464">
    <property type="component" value="Unassembled WGS sequence"/>
</dbReference>
<protein>
    <submittedName>
        <fullName evidence="3">Mitochondrial</fullName>
    </submittedName>
</protein>
<proteinExistence type="predicted"/>
<feature type="region of interest" description="Disordered" evidence="1">
    <location>
        <begin position="1"/>
        <end position="50"/>
    </location>
</feature>
<evidence type="ECO:0000313" key="4">
    <source>
        <dbReference type="Proteomes" id="UP001642464"/>
    </source>
</evidence>
<accession>A0ABP0H8Q7</accession>
<dbReference type="EMBL" id="CAXAMM010000203">
    <property type="protein sequence ID" value="CAK8986412.1"/>
    <property type="molecule type" value="Genomic_DNA"/>
</dbReference>
<organism evidence="3 4">
    <name type="scientific">Durusdinium trenchii</name>
    <dbReference type="NCBI Taxonomy" id="1381693"/>
    <lineage>
        <taxon>Eukaryota</taxon>
        <taxon>Sar</taxon>
        <taxon>Alveolata</taxon>
        <taxon>Dinophyceae</taxon>
        <taxon>Suessiales</taxon>
        <taxon>Symbiodiniaceae</taxon>
        <taxon>Durusdinium</taxon>
    </lineage>
</organism>
<evidence type="ECO:0000313" key="3">
    <source>
        <dbReference type="EMBL" id="CAK8986596.1"/>
    </source>
</evidence>
<comment type="caution">
    <text evidence="3">The sequence shown here is derived from an EMBL/GenBank/DDBJ whole genome shotgun (WGS) entry which is preliminary data.</text>
</comment>
<feature type="compositionally biased region" description="Pro residues" evidence="1">
    <location>
        <begin position="18"/>
        <end position="33"/>
    </location>
</feature>
<gene>
    <name evidence="2" type="ORF">SCF082_LOCUS542</name>
    <name evidence="3" type="ORF">SCF082_LOCUS618</name>
</gene>
<sequence length="451" mass="51299">MRAQDEARNRRHSKPDADPPPLPPPAMPPPPGGDEPELESDPLGIPEVQPSHRMKVLKTVVNVTIDKVTRKFPVSLYGTVQLAMLAASQYEESADRVVCDFEKYRKKPQQRHELLVNLGWEPTKDSRRKVDDQLQFARQRMSNGKVDWMEKDIFRGMLKLLLPNINATICHEPAGFAVTWQSDNHQMNKNFKSFDGAFKLDVEASLRADCWALQKLAEYQDGKLITFAWVSRGMTSLEDLASWRFDGDIAAADAFLQRTPGAMQSLLQLDDIPTEIDKSTSIDVELAESTLLQGEKTSQWCIQGSEDSSPVIPLPDWFKPAIDRTIMIWQKEDHLWQQRWNKRQAAGKTDLAPKQAQDYELWLSTWTRRIILDKHRKGQVLNFEKKNLSQLRSHCLVLEIQLAKDAANLKIRSGNGSYYQLKLLQLTAAATGIPAEVDFFMDNVVEHGISV</sequence>
<evidence type="ECO:0000313" key="2">
    <source>
        <dbReference type="EMBL" id="CAK8986412.1"/>
    </source>
</evidence>
<evidence type="ECO:0000256" key="1">
    <source>
        <dbReference type="SAM" id="MobiDB-lite"/>
    </source>
</evidence>
<reference evidence="3 4" key="1">
    <citation type="submission" date="2024-02" db="EMBL/GenBank/DDBJ databases">
        <authorList>
            <person name="Chen Y."/>
            <person name="Shah S."/>
            <person name="Dougan E. K."/>
            <person name="Thang M."/>
            <person name="Chan C."/>
        </authorList>
    </citation>
    <scope>NUCLEOTIDE SEQUENCE [LARGE SCALE GENOMIC DNA]</scope>
</reference>
<keyword evidence="4" id="KW-1185">Reference proteome</keyword>